<dbReference type="EMBL" id="VSSQ01121625">
    <property type="protein sequence ID" value="MPN53944.1"/>
    <property type="molecule type" value="Genomic_DNA"/>
</dbReference>
<protein>
    <submittedName>
        <fullName evidence="1">Uncharacterized protein</fullName>
    </submittedName>
</protein>
<dbReference type="AlphaFoldDB" id="A0A645J0B6"/>
<gene>
    <name evidence="1" type="ORF">SDC9_201613</name>
</gene>
<accession>A0A645J0B6</accession>
<evidence type="ECO:0000313" key="1">
    <source>
        <dbReference type="EMBL" id="MPN53944.1"/>
    </source>
</evidence>
<reference evidence="1" key="1">
    <citation type="submission" date="2019-08" db="EMBL/GenBank/DDBJ databases">
        <authorList>
            <person name="Kucharzyk K."/>
            <person name="Murdoch R.W."/>
            <person name="Higgins S."/>
            <person name="Loffler F."/>
        </authorList>
    </citation>
    <scope>NUCLEOTIDE SEQUENCE</scope>
</reference>
<proteinExistence type="predicted"/>
<name>A0A645J0B6_9ZZZZ</name>
<sequence length="80" mass="8647">MAATPGVELVIQVLQLRRQEVPVVQHVLQAVGDAGRIMGRAQVARDDNQLSVTGTVFVGGKFHGGESPRSASHFNRIRQT</sequence>
<organism evidence="1">
    <name type="scientific">bioreactor metagenome</name>
    <dbReference type="NCBI Taxonomy" id="1076179"/>
    <lineage>
        <taxon>unclassified sequences</taxon>
        <taxon>metagenomes</taxon>
        <taxon>ecological metagenomes</taxon>
    </lineage>
</organism>
<comment type="caution">
    <text evidence="1">The sequence shown here is derived from an EMBL/GenBank/DDBJ whole genome shotgun (WGS) entry which is preliminary data.</text>
</comment>